<feature type="domain" description="DUF4476" evidence="3">
    <location>
        <begin position="125"/>
        <end position="208"/>
    </location>
</feature>
<dbReference type="SUPFAM" id="SSF50729">
    <property type="entry name" value="PH domain-like"/>
    <property type="match status" value="1"/>
</dbReference>
<dbReference type="AlphaFoldDB" id="A0AAE0C084"/>
<evidence type="ECO:0000256" key="1">
    <source>
        <dbReference type="SAM" id="MobiDB-lite"/>
    </source>
</evidence>
<dbReference type="EMBL" id="LGRX02030733">
    <property type="protein sequence ID" value="KAK3245359.1"/>
    <property type="molecule type" value="Genomic_DNA"/>
</dbReference>
<evidence type="ECO:0000313" key="4">
    <source>
        <dbReference type="EMBL" id="KAK3245359.1"/>
    </source>
</evidence>
<dbReference type="Pfam" id="PF02174">
    <property type="entry name" value="IRS"/>
    <property type="match status" value="1"/>
</dbReference>
<accession>A0AAE0C084</accession>
<comment type="caution">
    <text evidence="4">The sequence shown here is derived from an EMBL/GenBank/DDBJ whole genome shotgun (WGS) entry which is preliminary data.</text>
</comment>
<organism evidence="4 5">
    <name type="scientific">Cymbomonas tetramitiformis</name>
    <dbReference type="NCBI Taxonomy" id="36881"/>
    <lineage>
        <taxon>Eukaryota</taxon>
        <taxon>Viridiplantae</taxon>
        <taxon>Chlorophyta</taxon>
        <taxon>Pyramimonadophyceae</taxon>
        <taxon>Pyramimonadales</taxon>
        <taxon>Pyramimonadaceae</taxon>
        <taxon>Cymbomonas</taxon>
    </lineage>
</organism>
<evidence type="ECO:0000313" key="5">
    <source>
        <dbReference type="Proteomes" id="UP001190700"/>
    </source>
</evidence>
<protein>
    <submittedName>
        <fullName evidence="4">Uncharacterized protein</fullName>
    </submittedName>
</protein>
<proteinExistence type="predicted"/>
<sequence>MGAGASSAQTDPAYVVPVKRNDATLFLATPNNDNVKAKAPQVLIEISPHGFRLLRLKTEEPLWDFPFPQIHSWGHLPNKFSFRFYEERSKGIVLYSFETKLVDDLLQFIHTTIEHILSERKSKSMPDTEFNDLLQRIKESQPADRLEQLKTSSKLNYFTAAQGEQLVACLDGTFDKVEGAVTLHFCLVDQNHFSAVMRSLEDNADKENVLHRVAGEKQKKKSALSRNPSAA</sequence>
<dbReference type="InterPro" id="IPR028011">
    <property type="entry name" value="DUF4476"/>
</dbReference>
<dbReference type="Gene3D" id="2.30.29.30">
    <property type="entry name" value="Pleckstrin-homology domain (PH domain)/Phosphotyrosine-binding domain (PTB)"/>
    <property type="match status" value="1"/>
</dbReference>
<feature type="domain" description="IRS-type PTB" evidence="2">
    <location>
        <begin position="37"/>
        <end position="116"/>
    </location>
</feature>
<evidence type="ECO:0000259" key="2">
    <source>
        <dbReference type="Pfam" id="PF02174"/>
    </source>
</evidence>
<dbReference type="CDD" id="cd00934">
    <property type="entry name" value="PTB"/>
    <property type="match status" value="1"/>
</dbReference>
<evidence type="ECO:0000259" key="3">
    <source>
        <dbReference type="Pfam" id="PF14771"/>
    </source>
</evidence>
<dbReference type="Pfam" id="PF14771">
    <property type="entry name" value="DUF4476"/>
    <property type="match status" value="1"/>
</dbReference>
<dbReference type="Proteomes" id="UP001190700">
    <property type="component" value="Unassembled WGS sequence"/>
</dbReference>
<dbReference type="InterPro" id="IPR011993">
    <property type="entry name" value="PH-like_dom_sf"/>
</dbReference>
<gene>
    <name evidence="4" type="ORF">CYMTET_45068</name>
</gene>
<name>A0AAE0C084_9CHLO</name>
<keyword evidence="5" id="KW-1185">Reference proteome</keyword>
<dbReference type="InterPro" id="IPR002404">
    <property type="entry name" value="IRS_PTB"/>
</dbReference>
<reference evidence="4 5" key="1">
    <citation type="journal article" date="2015" name="Genome Biol. Evol.">
        <title>Comparative Genomics of a Bacterivorous Green Alga Reveals Evolutionary Causalities and Consequences of Phago-Mixotrophic Mode of Nutrition.</title>
        <authorList>
            <person name="Burns J.A."/>
            <person name="Paasch A."/>
            <person name="Narechania A."/>
            <person name="Kim E."/>
        </authorList>
    </citation>
    <scope>NUCLEOTIDE SEQUENCE [LARGE SCALE GENOMIC DNA]</scope>
    <source>
        <strain evidence="4 5">PLY_AMNH</strain>
    </source>
</reference>
<feature type="region of interest" description="Disordered" evidence="1">
    <location>
        <begin position="212"/>
        <end position="231"/>
    </location>
</feature>